<dbReference type="Proteomes" id="UP000070163">
    <property type="component" value="Unassembled WGS sequence"/>
</dbReference>
<evidence type="ECO:0000256" key="3">
    <source>
        <dbReference type="ARBA" id="ARBA00023295"/>
    </source>
</evidence>
<name>A0A133U805_9EURY</name>
<dbReference type="EMBL" id="LHXJ01000049">
    <property type="protein sequence ID" value="KXA90332.1"/>
    <property type="molecule type" value="Genomic_DNA"/>
</dbReference>
<dbReference type="GO" id="GO:0008422">
    <property type="term" value="F:beta-glucosidase activity"/>
    <property type="evidence" value="ECO:0007669"/>
    <property type="project" value="TreeGrafter"/>
</dbReference>
<dbReference type="AlphaFoldDB" id="A0A133U805"/>
<keyword evidence="6" id="KW-1185">Reference proteome</keyword>
<keyword evidence="2" id="KW-0378">Hydrolase</keyword>
<sequence>MTKIKFPENFLWGTSTAAHQVEGNNKNNQWWKWEQETDLEESGIACDHYNRYEDDIDLMADLGYNAYRFSIEWSRVEPKEGEFNEKEIDHYRRVVEHSRENGIKPIPMLWHWTNPLWFMREGGWKKRENIDYFMEFVRKIAEEFEFDYWLTIDEPIVYANESCVSDKYPPIHLTENNWPKKEKTLTALFKVASNLLEAHARSYETIHDNSSGEVSMSKAVNIFEPASNSPLDEWSAKIRDYLENDAWLKSLKKGKPIAPLYGEEFGSVLDFFGLNYFFGEECRFDKNSTTPPYYFFKAGPREGCEKSDLGWWIYPKGLYKVLKRIHSTLDLPIMITSNGIGTERDLQRRRFIINHLKQMKRSMDGGVDLTGYMHWSFMDNFEWAQGFEPRFGLVEVDYSNLERIPRESAHMYEKIARKNGINGEIEEKYLV</sequence>
<evidence type="ECO:0000256" key="4">
    <source>
        <dbReference type="RuleBase" id="RU003690"/>
    </source>
</evidence>
<comment type="similarity">
    <text evidence="1 4">Belongs to the glycosyl hydrolase 1 family.</text>
</comment>
<dbReference type="PRINTS" id="PR00131">
    <property type="entry name" value="GLHYDRLASE1"/>
</dbReference>
<evidence type="ECO:0000313" key="5">
    <source>
        <dbReference type="EMBL" id="KXA90332.1"/>
    </source>
</evidence>
<dbReference type="SUPFAM" id="SSF51445">
    <property type="entry name" value="(Trans)glycosidases"/>
    <property type="match status" value="1"/>
</dbReference>
<dbReference type="Pfam" id="PF00232">
    <property type="entry name" value="Glyco_hydro_1"/>
    <property type="match status" value="2"/>
</dbReference>
<protein>
    <recommendedName>
        <fullName evidence="7">Beta-glucosidase</fullName>
    </recommendedName>
</protein>
<evidence type="ECO:0000313" key="6">
    <source>
        <dbReference type="Proteomes" id="UP000070163"/>
    </source>
</evidence>
<evidence type="ECO:0008006" key="7">
    <source>
        <dbReference type="Google" id="ProtNLM"/>
    </source>
</evidence>
<dbReference type="InterPro" id="IPR001360">
    <property type="entry name" value="Glyco_hydro_1"/>
</dbReference>
<dbReference type="Gene3D" id="3.20.20.80">
    <property type="entry name" value="Glycosidases"/>
    <property type="match status" value="1"/>
</dbReference>
<proteinExistence type="inferred from homology"/>
<reference evidence="5 6" key="1">
    <citation type="journal article" date="2016" name="Sci. Rep.">
        <title>Metabolic traits of an uncultured archaeal lineage -MSBL1- from brine pools of the Red Sea.</title>
        <authorList>
            <person name="Mwirichia R."/>
            <person name="Alam I."/>
            <person name="Rashid M."/>
            <person name="Vinu M."/>
            <person name="Ba-Alawi W."/>
            <person name="Anthony Kamau A."/>
            <person name="Kamanda Ngugi D."/>
            <person name="Goker M."/>
            <person name="Klenk H.P."/>
            <person name="Bajic V."/>
            <person name="Stingl U."/>
        </authorList>
    </citation>
    <scope>NUCLEOTIDE SEQUENCE [LARGE SCALE GENOMIC DNA]</scope>
    <source>
        <strain evidence="5">SCGC-AAA259A05</strain>
    </source>
</reference>
<evidence type="ECO:0000256" key="2">
    <source>
        <dbReference type="ARBA" id="ARBA00022801"/>
    </source>
</evidence>
<comment type="caution">
    <text evidence="5">The sequence shown here is derived from an EMBL/GenBank/DDBJ whole genome shotgun (WGS) entry which is preliminary data.</text>
</comment>
<dbReference type="PANTHER" id="PTHR10353">
    <property type="entry name" value="GLYCOSYL HYDROLASE"/>
    <property type="match status" value="1"/>
</dbReference>
<dbReference type="InterPro" id="IPR017853">
    <property type="entry name" value="GH"/>
</dbReference>
<organism evidence="5 6">
    <name type="scientific">candidate division MSBL1 archaeon SCGC-AAA259A05</name>
    <dbReference type="NCBI Taxonomy" id="1698259"/>
    <lineage>
        <taxon>Archaea</taxon>
        <taxon>Methanobacteriati</taxon>
        <taxon>Methanobacteriota</taxon>
        <taxon>candidate division MSBL1</taxon>
    </lineage>
</organism>
<gene>
    <name evidence="5" type="ORF">AKJ57_04215</name>
</gene>
<accession>A0A133U805</accession>
<dbReference type="GO" id="GO:0005975">
    <property type="term" value="P:carbohydrate metabolic process"/>
    <property type="evidence" value="ECO:0007669"/>
    <property type="project" value="InterPro"/>
</dbReference>
<keyword evidence="3" id="KW-0326">Glycosidase</keyword>
<evidence type="ECO:0000256" key="1">
    <source>
        <dbReference type="ARBA" id="ARBA00010838"/>
    </source>
</evidence>
<dbReference type="PANTHER" id="PTHR10353:SF209">
    <property type="entry name" value="GALACTOLIPID GALACTOSYLTRANSFERASE SFR2, CHLOROPLASTIC"/>
    <property type="match status" value="1"/>
</dbReference>